<dbReference type="Proteomes" id="UP001529510">
    <property type="component" value="Unassembled WGS sequence"/>
</dbReference>
<evidence type="ECO:0000256" key="1">
    <source>
        <dbReference type="SAM" id="Phobius"/>
    </source>
</evidence>
<keyword evidence="1" id="KW-0472">Membrane</keyword>
<keyword evidence="1" id="KW-0812">Transmembrane</keyword>
<evidence type="ECO:0000313" key="3">
    <source>
        <dbReference type="Proteomes" id="UP001529510"/>
    </source>
</evidence>
<name>A0ABD0QFK8_CIRMR</name>
<evidence type="ECO:0000313" key="2">
    <source>
        <dbReference type="EMBL" id="KAL0184987.1"/>
    </source>
</evidence>
<keyword evidence="1" id="KW-1133">Transmembrane helix</keyword>
<keyword evidence="3" id="KW-1185">Reference proteome</keyword>
<protein>
    <submittedName>
        <fullName evidence="2">Uncharacterized protein</fullName>
    </submittedName>
</protein>
<sequence>SCVAKGQTSPSTATANQHPALTARAMLLAALTQMTWRILTTMMTTTMMMMMIRVMIAWIRK</sequence>
<organism evidence="2 3">
    <name type="scientific">Cirrhinus mrigala</name>
    <name type="common">Mrigala</name>
    <dbReference type="NCBI Taxonomy" id="683832"/>
    <lineage>
        <taxon>Eukaryota</taxon>
        <taxon>Metazoa</taxon>
        <taxon>Chordata</taxon>
        <taxon>Craniata</taxon>
        <taxon>Vertebrata</taxon>
        <taxon>Euteleostomi</taxon>
        <taxon>Actinopterygii</taxon>
        <taxon>Neopterygii</taxon>
        <taxon>Teleostei</taxon>
        <taxon>Ostariophysi</taxon>
        <taxon>Cypriniformes</taxon>
        <taxon>Cyprinidae</taxon>
        <taxon>Labeoninae</taxon>
        <taxon>Labeonini</taxon>
        <taxon>Cirrhinus</taxon>
    </lineage>
</organism>
<reference evidence="2 3" key="1">
    <citation type="submission" date="2024-05" db="EMBL/GenBank/DDBJ databases">
        <title>Genome sequencing and assembly of Indian major carp, Cirrhinus mrigala (Hamilton, 1822).</title>
        <authorList>
            <person name="Mohindra V."/>
            <person name="Chowdhury L.M."/>
            <person name="Lal K."/>
            <person name="Jena J.K."/>
        </authorList>
    </citation>
    <scope>NUCLEOTIDE SEQUENCE [LARGE SCALE GENOMIC DNA]</scope>
    <source>
        <strain evidence="2">CM1030</strain>
        <tissue evidence="2">Blood</tissue>
    </source>
</reference>
<proteinExistence type="predicted"/>
<accession>A0ABD0QFK8</accession>
<dbReference type="AlphaFoldDB" id="A0ABD0QFK8"/>
<feature type="transmembrane region" description="Helical" evidence="1">
    <location>
        <begin position="36"/>
        <end position="59"/>
    </location>
</feature>
<gene>
    <name evidence="2" type="ORF">M9458_020683</name>
</gene>
<dbReference type="EMBL" id="JAMKFB020000009">
    <property type="protein sequence ID" value="KAL0184987.1"/>
    <property type="molecule type" value="Genomic_DNA"/>
</dbReference>
<feature type="non-terminal residue" evidence="2">
    <location>
        <position position="61"/>
    </location>
</feature>
<comment type="caution">
    <text evidence="2">The sequence shown here is derived from an EMBL/GenBank/DDBJ whole genome shotgun (WGS) entry which is preliminary data.</text>
</comment>
<feature type="non-terminal residue" evidence="2">
    <location>
        <position position="1"/>
    </location>
</feature>